<proteinExistence type="predicted"/>
<reference evidence="6 7" key="1">
    <citation type="submission" date="2016-10" db="EMBL/GenBank/DDBJ databases">
        <authorList>
            <person name="Varghese N."/>
            <person name="Submissions S."/>
        </authorList>
    </citation>
    <scope>NUCLEOTIDE SEQUENCE [LARGE SCALE GENOMIC DNA]</scope>
    <source>
        <strain evidence="6 7">DSM 21822</strain>
    </source>
</reference>
<dbReference type="Gene3D" id="3.40.30.10">
    <property type="entry name" value="Glutaredoxin"/>
    <property type="match status" value="1"/>
</dbReference>
<name>A0A1I4FPL6_9HYPH</name>
<dbReference type="PANTHER" id="PTHR13887:SF14">
    <property type="entry name" value="DISULFIDE BOND FORMATION PROTEIN D"/>
    <property type="match status" value="1"/>
</dbReference>
<dbReference type="SUPFAM" id="SSF52833">
    <property type="entry name" value="Thioredoxin-like"/>
    <property type="match status" value="1"/>
</dbReference>
<dbReference type="CDD" id="cd03023">
    <property type="entry name" value="DsbA_Com1_like"/>
    <property type="match status" value="1"/>
</dbReference>
<dbReference type="InterPro" id="IPR036249">
    <property type="entry name" value="Thioredoxin-like_sf"/>
</dbReference>
<dbReference type="AlphaFoldDB" id="A0A1I4FPL6"/>
<keyword evidence="4" id="KW-0676">Redox-active center</keyword>
<evidence type="ECO:0000256" key="2">
    <source>
        <dbReference type="ARBA" id="ARBA00023002"/>
    </source>
</evidence>
<keyword evidence="2" id="KW-0560">Oxidoreductase</keyword>
<dbReference type="Proteomes" id="UP000323300">
    <property type="component" value="Unassembled WGS sequence"/>
</dbReference>
<sequence length="265" mass="28662">MSNLTAGLIALSVLALLFSGLALLLHYPYIVEGLHRLEDQRQLAAELRILIPERRDALFNDPAAPIAGNPEGDVALVAFFDYNCLDCRAEAVNFQQAVKDDLNVKLVFKEFPVLGPASEFAAVAALASRKQGKYEAFHLALMGFHGLVNERTSLTIAGRVGLDVEQLKRDMEDPAIAGAIARNRALANDLYITGTPALVVGDDVIPGVVEVARLQRSIANARAKAQVRSFHICKIGIFDRLGGRAISPCVLPLVRAISLIWSATL</sequence>
<dbReference type="EMBL" id="FOSL01000054">
    <property type="protein sequence ID" value="SFL19848.1"/>
    <property type="molecule type" value="Genomic_DNA"/>
</dbReference>
<dbReference type="GO" id="GO:0016853">
    <property type="term" value="F:isomerase activity"/>
    <property type="evidence" value="ECO:0007669"/>
    <property type="project" value="UniProtKB-KW"/>
</dbReference>
<dbReference type="GO" id="GO:0016491">
    <property type="term" value="F:oxidoreductase activity"/>
    <property type="evidence" value="ECO:0007669"/>
    <property type="project" value="UniProtKB-KW"/>
</dbReference>
<feature type="domain" description="DSBA-like thioredoxin" evidence="5">
    <location>
        <begin position="76"/>
        <end position="218"/>
    </location>
</feature>
<evidence type="ECO:0000313" key="6">
    <source>
        <dbReference type="EMBL" id="SFL19848.1"/>
    </source>
</evidence>
<protein>
    <submittedName>
        <fullName evidence="6">Protein-disulfide isomerase</fullName>
    </submittedName>
</protein>
<evidence type="ECO:0000256" key="3">
    <source>
        <dbReference type="ARBA" id="ARBA00023157"/>
    </source>
</evidence>
<evidence type="ECO:0000259" key="5">
    <source>
        <dbReference type="Pfam" id="PF01323"/>
    </source>
</evidence>
<dbReference type="InterPro" id="IPR001853">
    <property type="entry name" value="DSBA-like_thioredoxin_dom"/>
</dbReference>
<keyword evidence="6" id="KW-0413">Isomerase</keyword>
<gene>
    <name evidence="6" type="ORF">SAMN04488498_15411</name>
</gene>
<evidence type="ECO:0000313" key="7">
    <source>
        <dbReference type="Proteomes" id="UP000323300"/>
    </source>
</evidence>
<evidence type="ECO:0000256" key="1">
    <source>
        <dbReference type="ARBA" id="ARBA00022729"/>
    </source>
</evidence>
<keyword evidence="3" id="KW-1015">Disulfide bond</keyword>
<organism evidence="6 7">
    <name type="scientific">Neomesorhizobium albiziae</name>
    <dbReference type="NCBI Taxonomy" id="335020"/>
    <lineage>
        <taxon>Bacteria</taxon>
        <taxon>Pseudomonadati</taxon>
        <taxon>Pseudomonadota</taxon>
        <taxon>Alphaproteobacteria</taxon>
        <taxon>Hyphomicrobiales</taxon>
        <taxon>Phyllobacteriaceae</taxon>
        <taxon>Neomesorhizobium</taxon>
    </lineage>
</organism>
<dbReference type="Pfam" id="PF01323">
    <property type="entry name" value="DSBA"/>
    <property type="match status" value="1"/>
</dbReference>
<keyword evidence="1" id="KW-0732">Signal</keyword>
<dbReference type="OrthoDB" id="9780147at2"/>
<dbReference type="PANTHER" id="PTHR13887">
    <property type="entry name" value="GLUTATHIONE S-TRANSFERASE KAPPA"/>
    <property type="match status" value="1"/>
</dbReference>
<accession>A0A1I4FPL6</accession>
<keyword evidence="7" id="KW-1185">Reference proteome</keyword>
<evidence type="ECO:0000256" key="4">
    <source>
        <dbReference type="ARBA" id="ARBA00023284"/>
    </source>
</evidence>